<organism evidence="2 3">
    <name type="scientific">Musa troglodytarum</name>
    <name type="common">fe'i banana</name>
    <dbReference type="NCBI Taxonomy" id="320322"/>
    <lineage>
        <taxon>Eukaryota</taxon>
        <taxon>Viridiplantae</taxon>
        <taxon>Streptophyta</taxon>
        <taxon>Embryophyta</taxon>
        <taxon>Tracheophyta</taxon>
        <taxon>Spermatophyta</taxon>
        <taxon>Magnoliopsida</taxon>
        <taxon>Liliopsida</taxon>
        <taxon>Zingiberales</taxon>
        <taxon>Musaceae</taxon>
        <taxon>Musa</taxon>
    </lineage>
</organism>
<evidence type="ECO:0000313" key="2">
    <source>
        <dbReference type="EMBL" id="URE09058.1"/>
    </source>
</evidence>
<protein>
    <submittedName>
        <fullName evidence="2">Uncharacterized protein</fullName>
    </submittedName>
</protein>
<accession>A0A9E7G9H0</accession>
<proteinExistence type="predicted"/>
<evidence type="ECO:0000256" key="1">
    <source>
        <dbReference type="SAM" id="SignalP"/>
    </source>
</evidence>
<dbReference type="AlphaFoldDB" id="A0A9E7G9H0"/>
<sequence>MALSALFALSALLLLGLDKGSVHPASANVVEVSCFGGDDRSDTGDFSRETRRDMNVILAIRSTEWVSGVRRIGQWEVTK</sequence>
<keyword evidence="3" id="KW-1185">Reference proteome</keyword>
<dbReference type="Proteomes" id="UP001055439">
    <property type="component" value="Chromosome 6"/>
</dbReference>
<name>A0A9E7G9H0_9LILI</name>
<evidence type="ECO:0000313" key="3">
    <source>
        <dbReference type="Proteomes" id="UP001055439"/>
    </source>
</evidence>
<gene>
    <name evidence="2" type="ORF">MUK42_22850</name>
</gene>
<feature type="chain" id="PRO_5039349153" evidence="1">
    <location>
        <begin position="28"/>
        <end position="79"/>
    </location>
</feature>
<keyword evidence="1" id="KW-0732">Signal</keyword>
<feature type="signal peptide" evidence="1">
    <location>
        <begin position="1"/>
        <end position="27"/>
    </location>
</feature>
<dbReference type="EMBL" id="CP097508">
    <property type="protein sequence ID" value="URE09058.1"/>
    <property type="molecule type" value="Genomic_DNA"/>
</dbReference>
<reference evidence="2" key="1">
    <citation type="submission" date="2022-05" db="EMBL/GenBank/DDBJ databases">
        <title>The Musa troglodytarum L. genome provides insights into the mechanism of non-climacteric behaviour and enrichment of carotenoids.</title>
        <authorList>
            <person name="Wang J."/>
        </authorList>
    </citation>
    <scope>NUCLEOTIDE SEQUENCE</scope>
    <source>
        <tissue evidence="2">Leaf</tissue>
    </source>
</reference>